<evidence type="ECO:0000313" key="4">
    <source>
        <dbReference type="Proteomes" id="UP000216354"/>
    </source>
</evidence>
<dbReference type="InterPro" id="IPR032710">
    <property type="entry name" value="NTF2-like_dom_sf"/>
</dbReference>
<name>A0ABX4EV46_9BORD</name>
<keyword evidence="4" id="KW-1185">Reference proteome</keyword>
<evidence type="ECO:0000256" key="1">
    <source>
        <dbReference type="HAMAP-Rule" id="MF_00612"/>
    </source>
</evidence>
<dbReference type="EMBL" id="NEVR01000005">
    <property type="protein sequence ID" value="OZI58109.1"/>
    <property type="molecule type" value="Genomic_DNA"/>
</dbReference>
<feature type="domain" description="YchJ-like middle NTF2-like" evidence="2">
    <location>
        <begin position="38"/>
        <end position="130"/>
    </location>
</feature>
<dbReference type="RefSeq" id="WP_094832828.1">
    <property type="nucleotide sequence ID" value="NZ_NEVR01000005.1"/>
</dbReference>
<dbReference type="Gene3D" id="3.10.450.50">
    <property type="match status" value="1"/>
</dbReference>
<gene>
    <name evidence="3" type="ORF">CAL27_22310</name>
</gene>
<dbReference type="HAMAP" id="MF_00612">
    <property type="entry name" value="UPF0225"/>
    <property type="match status" value="1"/>
</dbReference>
<reference evidence="3 4" key="1">
    <citation type="submission" date="2017-05" db="EMBL/GenBank/DDBJ databases">
        <title>Complete and WGS of Bordetella genogroups.</title>
        <authorList>
            <person name="Spilker T."/>
            <person name="Lipuma J."/>
        </authorList>
    </citation>
    <scope>NUCLEOTIDE SEQUENCE [LARGE SCALE GENOMIC DNA]</scope>
    <source>
        <strain evidence="3 4">AU9795</strain>
    </source>
</reference>
<sequence>MKKQTPASSACPCGAGVRYASCCGRWHHGPLALQAPDAPTLMRSRYSAFVLDELAYLLDTWHPDTRPSALEPNAPDMKWLGLDVRASAQQDENHATVEFVARCKQAGRASRMHELSRFERIDGRWYYLDGDHR</sequence>
<dbReference type="PANTHER" id="PTHR33747">
    <property type="entry name" value="UPF0225 PROTEIN SCO1677"/>
    <property type="match status" value="1"/>
</dbReference>
<evidence type="ECO:0000259" key="2">
    <source>
        <dbReference type="Pfam" id="PF17775"/>
    </source>
</evidence>
<dbReference type="Proteomes" id="UP000216354">
    <property type="component" value="Unassembled WGS sequence"/>
</dbReference>
<dbReference type="Pfam" id="PF17775">
    <property type="entry name" value="YchJ_M-like"/>
    <property type="match status" value="1"/>
</dbReference>
<dbReference type="InterPro" id="IPR048469">
    <property type="entry name" value="YchJ-like_M"/>
</dbReference>
<dbReference type="PANTHER" id="PTHR33747:SF1">
    <property type="entry name" value="ADENYLATE CYCLASE-ASSOCIATED CAP C-TERMINAL DOMAIN-CONTAINING PROTEIN"/>
    <property type="match status" value="1"/>
</dbReference>
<comment type="similarity">
    <text evidence="1">Belongs to the UPF0225 family.</text>
</comment>
<accession>A0ABX4EV46</accession>
<dbReference type="SUPFAM" id="SSF54427">
    <property type="entry name" value="NTF2-like"/>
    <property type="match status" value="1"/>
</dbReference>
<organism evidence="3 4">
    <name type="scientific">Bordetella genomosp. 1</name>
    <dbReference type="NCBI Taxonomy" id="1395607"/>
    <lineage>
        <taxon>Bacteria</taxon>
        <taxon>Pseudomonadati</taxon>
        <taxon>Pseudomonadota</taxon>
        <taxon>Betaproteobacteria</taxon>
        <taxon>Burkholderiales</taxon>
        <taxon>Alcaligenaceae</taxon>
        <taxon>Bordetella</taxon>
    </lineage>
</organism>
<comment type="caution">
    <text evidence="3">The sequence shown here is derived from an EMBL/GenBank/DDBJ whole genome shotgun (WGS) entry which is preliminary data.</text>
</comment>
<evidence type="ECO:0000313" key="3">
    <source>
        <dbReference type="EMBL" id="OZI58109.1"/>
    </source>
</evidence>
<proteinExistence type="inferred from homology"/>
<protein>
    <recommendedName>
        <fullName evidence="1">UPF0225 protein CAL27_22310</fullName>
    </recommendedName>
</protein>
<dbReference type="InterPro" id="IPR023006">
    <property type="entry name" value="YchJ-like"/>
</dbReference>